<protein>
    <submittedName>
        <fullName evidence="1">Uncharacterized protein</fullName>
    </submittedName>
</protein>
<sequence>MRRTRGTLLKVTKITALKLNESPVGGDSLVCLCSGLLWHNGYFVCLCTSSGQLYQSGENIQFSNCAAGSLYRSAYSQVTVWYKYLFSQFVTLHIQSVVLRLYAIDQQYCM</sequence>
<reference evidence="1 2" key="1">
    <citation type="submission" date="2021-07" db="EMBL/GenBank/DDBJ databases">
        <authorList>
            <person name="Palmer J.M."/>
        </authorList>
    </citation>
    <scope>NUCLEOTIDE SEQUENCE [LARGE SCALE GENOMIC DNA]</scope>
    <source>
        <strain evidence="1 2">AT_MEX2019</strain>
        <tissue evidence="1">Muscle</tissue>
    </source>
</reference>
<accession>A0ABU7AQU3</accession>
<comment type="caution">
    <text evidence="1">The sequence shown here is derived from an EMBL/GenBank/DDBJ whole genome shotgun (WGS) entry which is preliminary data.</text>
</comment>
<name>A0ABU7AQU3_9TELE</name>
<organism evidence="1 2">
    <name type="scientific">Ataeniobius toweri</name>
    <dbReference type="NCBI Taxonomy" id="208326"/>
    <lineage>
        <taxon>Eukaryota</taxon>
        <taxon>Metazoa</taxon>
        <taxon>Chordata</taxon>
        <taxon>Craniata</taxon>
        <taxon>Vertebrata</taxon>
        <taxon>Euteleostomi</taxon>
        <taxon>Actinopterygii</taxon>
        <taxon>Neopterygii</taxon>
        <taxon>Teleostei</taxon>
        <taxon>Neoteleostei</taxon>
        <taxon>Acanthomorphata</taxon>
        <taxon>Ovalentaria</taxon>
        <taxon>Atherinomorphae</taxon>
        <taxon>Cyprinodontiformes</taxon>
        <taxon>Goodeidae</taxon>
        <taxon>Ataeniobius</taxon>
    </lineage>
</organism>
<evidence type="ECO:0000313" key="2">
    <source>
        <dbReference type="Proteomes" id="UP001345963"/>
    </source>
</evidence>
<dbReference type="Proteomes" id="UP001345963">
    <property type="component" value="Unassembled WGS sequence"/>
</dbReference>
<evidence type="ECO:0000313" key="1">
    <source>
        <dbReference type="EMBL" id="MED6240230.1"/>
    </source>
</evidence>
<gene>
    <name evidence="1" type="ORF">ATANTOWER_017839</name>
</gene>
<keyword evidence="2" id="KW-1185">Reference proteome</keyword>
<proteinExistence type="predicted"/>
<dbReference type="EMBL" id="JAHUTI010023358">
    <property type="protein sequence ID" value="MED6240230.1"/>
    <property type="molecule type" value="Genomic_DNA"/>
</dbReference>